<keyword evidence="2" id="KW-1185">Reference proteome</keyword>
<gene>
    <name evidence="1" type="ORF">NIES46_06270</name>
</gene>
<dbReference type="Proteomes" id="UP000326169">
    <property type="component" value="Unassembled WGS sequence"/>
</dbReference>
<protein>
    <submittedName>
        <fullName evidence="1">Uncharacterized protein</fullName>
    </submittedName>
</protein>
<reference evidence="1 2" key="1">
    <citation type="journal article" date="2019" name="J Genomics">
        <title>The Draft Genome of a Hydrogen-producing Cyanobacterium, Arthrospira platensis NIES-46.</title>
        <authorList>
            <person name="Suzuki S."/>
            <person name="Yamaguchi H."/>
            <person name="Kawachi M."/>
        </authorList>
    </citation>
    <scope>NUCLEOTIDE SEQUENCE [LARGE SCALE GENOMIC DNA]</scope>
    <source>
        <strain evidence="1 2">NIES-46</strain>
    </source>
</reference>
<dbReference type="RefSeq" id="WP_006616407.1">
    <property type="nucleotide sequence ID" value="NZ_BIMW01000030.1"/>
</dbReference>
<dbReference type="GeneID" id="301681575"/>
<proteinExistence type="predicted"/>
<comment type="caution">
    <text evidence="1">The sequence shown here is derived from an EMBL/GenBank/DDBJ whole genome shotgun (WGS) entry which is preliminary data.</text>
</comment>
<evidence type="ECO:0000313" key="2">
    <source>
        <dbReference type="Proteomes" id="UP000326169"/>
    </source>
</evidence>
<sequence length="78" mass="8730">MTKQVPEPNAELLSAEDIHQDVMTLTTALEQRKAERKAYHILSRPDIRNLLDRILASGICTTEEEAIERALTILISGS</sequence>
<evidence type="ECO:0000313" key="1">
    <source>
        <dbReference type="EMBL" id="GCE92587.1"/>
    </source>
</evidence>
<accession>A0A5M3T196</accession>
<dbReference type="EMBL" id="BIMW01000030">
    <property type="protein sequence ID" value="GCE92587.1"/>
    <property type="molecule type" value="Genomic_DNA"/>
</dbReference>
<name>A0A5M3T196_LIMPL</name>
<organism evidence="1 2">
    <name type="scientific">Limnospira platensis NIES-46</name>
    <dbReference type="NCBI Taxonomy" id="1236695"/>
    <lineage>
        <taxon>Bacteria</taxon>
        <taxon>Bacillati</taxon>
        <taxon>Cyanobacteriota</taxon>
        <taxon>Cyanophyceae</taxon>
        <taxon>Oscillatoriophycideae</taxon>
        <taxon>Oscillatoriales</taxon>
        <taxon>Sirenicapillariaceae</taxon>
        <taxon>Limnospira</taxon>
    </lineage>
</organism>